<feature type="chain" id="PRO_5001761227" description="Copper amine oxidase-like N-terminal domain-containing protein" evidence="1">
    <location>
        <begin position="23"/>
        <end position="211"/>
    </location>
</feature>
<organism evidence="3 4">
    <name type="scientific">Paenibacillus tyrfis</name>
    <dbReference type="NCBI Taxonomy" id="1501230"/>
    <lineage>
        <taxon>Bacteria</taxon>
        <taxon>Bacillati</taxon>
        <taxon>Bacillota</taxon>
        <taxon>Bacilli</taxon>
        <taxon>Bacillales</taxon>
        <taxon>Paenibacillaceae</taxon>
        <taxon>Paenibacillus</taxon>
    </lineage>
</organism>
<evidence type="ECO:0000313" key="4">
    <source>
        <dbReference type="Proteomes" id="UP000028123"/>
    </source>
</evidence>
<keyword evidence="1" id="KW-0732">Signal</keyword>
<dbReference type="InterPro" id="IPR012854">
    <property type="entry name" value="Cu_amine_oxidase-like_N"/>
</dbReference>
<name>A0A081P062_9BACL</name>
<protein>
    <recommendedName>
        <fullName evidence="2">Copper amine oxidase-like N-terminal domain-containing protein</fullName>
    </recommendedName>
</protein>
<gene>
    <name evidence="3" type="ORF">ET33_10250</name>
</gene>
<dbReference type="Proteomes" id="UP000028123">
    <property type="component" value="Unassembled WGS sequence"/>
</dbReference>
<sequence length="211" mass="22679">MKKFILGLLCGAVLAASTAVYASDEIRATLFPVKMKFNGEVRDTGSRFAILNYDGHTYVPLRFMAENLGAGAVYDAEARTVSVVSEPKNASDAQKKIWAATYRLERGMEAKDVKSVLGEPSFLTLIDSSKQQLWRYDFGASAGYSSGGLSADADGLSRGDLEGQLFIRWNAGGQVDRYELWTAKKAADGTRSVSSFTVYPDGSTSGSAAAN</sequence>
<dbReference type="EMBL" id="JNVM01000017">
    <property type="protein sequence ID" value="KEQ24085.1"/>
    <property type="molecule type" value="Genomic_DNA"/>
</dbReference>
<evidence type="ECO:0000256" key="1">
    <source>
        <dbReference type="SAM" id="SignalP"/>
    </source>
</evidence>
<feature type="domain" description="Copper amine oxidase-like N-terminal" evidence="2">
    <location>
        <begin position="21"/>
        <end position="83"/>
    </location>
</feature>
<keyword evidence="4" id="KW-1185">Reference proteome</keyword>
<accession>A0A081P062</accession>
<reference evidence="3 4" key="1">
    <citation type="submission" date="2014-06" db="EMBL/GenBank/DDBJ databases">
        <title>Draft genome sequence of Paenibacillus sp. MSt1.</title>
        <authorList>
            <person name="Aw Y.K."/>
            <person name="Ong K.S."/>
            <person name="Gan H.M."/>
            <person name="Lee S.M."/>
        </authorList>
    </citation>
    <scope>NUCLEOTIDE SEQUENCE [LARGE SCALE GENOMIC DNA]</scope>
    <source>
        <strain evidence="3 4">MSt1</strain>
    </source>
</reference>
<dbReference type="Pfam" id="PF07833">
    <property type="entry name" value="Cu_amine_oxidN1"/>
    <property type="match status" value="1"/>
</dbReference>
<comment type="caution">
    <text evidence="3">The sequence shown here is derived from an EMBL/GenBank/DDBJ whole genome shotgun (WGS) entry which is preliminary data.</text>
</comment>
<evidence type="ECO:0000313" key="3">
    <source>
        <dbReference type="EMBL" id="KEQ24085.1"/>
    </source>
</evidence>
<evidence type="ECO:0000259" key="2">
    <source>
        <dbReference type="Pfam" id="PF07833"/>
    </source>
</evidence>
<feature type="signal peptide" evidence="1">
    <location>
        <begin position="1"/>
        <end position="22"/>
    </location>
</feature>
<dbReference type="RefSeq" id="WP_036686238.1">
    <property type="nucleotide sequence ID" value="NZ_JNVM01000017.1"/>
</dbReference>
<proteinExistence type="predicted"/>
<dbReference type="OrthoDB" id="2615011at2"/>
<dbReference type="AlphaFoldDB" id="A0A081P062"/>
<dbReference type="eggNOG" id="ENOG5033CMG">
    <property type="taxonomic scope" value="Bacteria"/>
</dbReference>